<proteinExistence type="predicted"/>
<dbReference type="InterPro" id="IPR052908">
    <property type="entry name" value="AP-4-A_phosphorylase"/>
</dbReference>
<dbReference type="CDD" id="cd01275">
    <property type="entry name" value="FHIT"/>
    <property type="match status" value="1"/>
</dbReference>
<keyword evidence="6" id="KW-0378">Hydrolase</keyword>
<feature type="binding site" evidence="3">
    <location>
        <position position="122"/>
    </location>
    <ligand>
        <name>substrate</name>
    </ligand>
</feature>
<keyword evidence="1" id="KW-0547">Nucleotide-binding</keyword>
<dbReference type="PROSITE" id="PS51084">
    <property type="entry name" value="HIT_2"/>
    <property type="match status" value="1"/>
</dbReference>
<evidence type="ECO:0000256" key="2">
    <source>
        <dbReference type="PIRSR" id="PIRSR639383-1"/>
    </source>
</evidence>
<evidence type="ECO:0000313" key="6">
    <source>
        <dbReference type="EMBL" id="PKQ27773.1"/>
    </source>
</evidence>
<comment type="caution">
    <text evidence="6">The sequence shown here is derived from an EMBL/GenBank/DDBJ whole genome shotgun (WGS) entry which is preliminary data.</text>
</comment>
<accession>A0A2N3G4Y7</accession>
<feature type="short sequence motif" description="Histidine triad motif" evidence="4">
    <location>
        <begin position="118"/>
        <end position="122"/>
    </location>
</feature>
<name>A0A2N3G4Y7_9ACTN</name>
<dbReference type="Pfam" id="PF01230">
    <property type="entry name" value="HIT"/>
    <property type="match status" value="1"/>
</dbReference>
<evidence type="ECO:0000256" key="1">
    <source>
        <dbReference type="ARBA" id="ARBA00022741"/>
    </source>
</evidence>
<dbReference type="SUPFAM" id="SSF54197">
    <property type="entry name" value="HIT-like"/>
    <property type="match status" value="1"/>
</dbReference>
<dbReference type="PANTHER" id="PTHR42997:SF1">
    <property type="entry name" value="AP-4-A PHOSPHORYLASE"/>
    <property type="match status" value="1"/>
</dbReference>
<evidence type="ECO:0000256" key="3">
    <source>
        <dbReference type="PIRSR" id="PIRSR639383-2"/>
    </source>
</evidence>
<dbReference type="InterPro" id="IPR011146">
    <property type="entry name" value="HIT-like"/>
</dbReference>
<sequence>MEIMFTPWRYEYVSTVDDRKGCVFCDTAADDSDRDNLIVYRAEKCFAILNMYPYSTGHLMIVPYEHARTIEDLDVDTLSEMMTVAQKCMKAIRNAFENEGFNIGINITRVAGAGITEHVHMHVVPRWSGDANFMSVTGNTRVLPLSLDEVWKKLAEELPV</sequence>
<gene>
    <name evidence="6" type="ORF">CVT63_06215</name>
</gene>
<evidence type="ECO:0000313" key="7">
    <source>
        <dbReference type="Proteomes" id="UP000233654"/>
    </source>
</evidence>
<dbReference type="Gene3D" id="3.30.428.10">
    <property type="entry name" value="HIT-like"/>
    <property type="match status" value="1"/>
</dbReference>
<dbReference type="AlphaFoldDB" id="A0A2N3G4Y7"/>
<dbReference type="InterPro" id="IPR036265">
    <property type="entry name" value="HIT-like_sf"/>
</dbReference>
<organism evidence="6 7">
    <name type="scientific">Candidatus Anoxymicrobium japonicum</name>
    <dbReference type="NCBI Taxonomy" id="2013648"/>
    <lineage>
        <taxon>Bacteria</taxon>
        <taxon>Bacillati</taxon>
        <taxon>Actinomycetota</taxon>
        <taxon>Candidatus Geothermincolia</taxon>
        <taxon>Candidatus Geothermincolales</taxon>
        <taxon>Candidatus Anoxymicrobiaceae</taxon>
        <taxon>Candidatus Anoxymicrobium</taxon>
    </lineage>
</organism>
<feature type="active site" description="Tele-AMP-histidine intermediate" evidence="2">
    <location>
        <position position="120"/>
    </location>
</feature>
<evidence type="ECO:0000259" key="5">
    <source>
        <dbReference type="PROSITE" id="PS51084"/>
    </source>
</evidence>
<dbReference type="PANTHER" id="PTHR42997">
    <property type="entry name" value="HIT FAMILY HYDROLASE"/>
    <property type="match status" value="1"/>
</dbReference>
<feature type="binding site" evidence="3">
    <location>
        <position position="50"/>
    </location>
    <ligand>
        <name>substrate</name>
    </ligand>
</feature>
<dbReference type="Proteomes" id="UP000233654">
    <property type="component" value="Unassembled WGS sequence"/>
</dbReference>
<protein>
    <submittedName>
        <fullName evidence="6">HIT family hydrolase</fullName>
    </submittedName>
</protein>
<feature type="domain" description="HIT" evidence="5">
    <location>
        <begin position="23"/>
        <end position="133"/>
    </location>
</feature>
<reference evidence="6 7" key="1">
    <citation type="journal article" date="2017" name="ISME J.">
        <title>Potential for microbial H2 and metal transformations associated with novel bacteria and archaea in deep terrestrial subsurface sediments.</title>
        <authorList>
            <person name="Hernsdorf A.W."/>
            <person name="Amano Y."/>
            <person name="Miyakawa K."/>
            <person name="Ise K."/>
            <person name="Suzuki Y."/>
            <person name="Anantharaman K."/>
            <person name="Probst A."/>
            <person name="Burstein D."/>
            <person name="Thomas B.C."/>
            <person name="Banfield J.F."/>
        </authorList>
    </citation>
    <scope>NUCLEOTIDE SEQUENCE [LARGE SCALE GENOMIC DNA]</scope>
    <source>
        <strain evidence="6">HGW-Actinobacteria-3</strain>
    </source>
</reference>
<dbReference type="GO" id="GO:0000166">
    <property type="term" value="F:nucleotide binding"/>
    <property type="evidence" value="ECO:0007669"/>
    <property type="project" value="UniProtKB-KW"/>
</dbReference>
<dbReference type="InterPro" id="IPR039383">
    <property type="entry name" value="FHIT"/>
</dbReference>
<evidence type="ECO:0000256" key="4">
    <source>
        <dbReference type="PROSITE-ProRule" id="PRU00464"/>
    </source>
</evidence>
<dbReference type="GO" id="GO:0016787">
    <property type="term" value="F:hydrolase activity"/>
    <property type="evidence" value="ECO:0007669"/>
    <property type="project" value="UniProtKB-KW"/>
</dbReference>
<dbReference type="EMBL" id="PHEX01000055">
    <property type="protein sequence ID" value="PKQ27773.1"/>
    <property type="molecule type" value="Genomic_DNA"/>
</dbReference>